<evidence type="ECO:0000256" key="2">
    <source>
        <dbReference type="ARBA" id="ARBA00022814"/>
    </source>
</evidence>
<evidence type="ECO:0000256" key="6">
    <source>
        <dbReference type="HAMAP-Rule" id="MF_00073"/>
    </source>
</evidence>
<dbReference type="AlphaFoldDB" id="A0A1W6ZW74"/>
<evidence type="ECO:0000256" key="4">
    <source>
        <dbReference type="ARBA" id="ARBA00023015"/>
    </source>
</evidence>
<evidence type="ECO:0000256" key="1">
    <source>
        <dbReference type="ARBA" id="ARBA00005952"/>
    </source>
</evidence>
<dbReference type="InterPro" id="IPR035926">
    <property type="entry name" value="NusB-like_sf"/>
</dbReference>
<evidence type="ECO:0000256" key="3">
    <source>
        <dbReference type="ARBA" id="ARBA00022884"/>
    </source>
</evidence>
<reference evidence="8 9" key="1">
    <citation type="submission" date="2017-05" db="EMBL/GenBank/DDBJ databases">
        <title>Full genome sequence of Pseudorhodoplanes sinuspersici.</title>
        <authorList>
            <person name="Dastgheib S.M.M."/>
            <person name="Shavandi M."/>
            <person name="Tirandaz H."/>
        </authorList>
    </citation>
    <scope>NUCLEOTIDE SEQUENCE [LARGE SCALE GENOMIC DNA]</scope>
    <source>
        <strain evidence="8 9">RIPI110</strain>
    </source>
</reference>
<dbReference type="STRING" id="1235591.CAK95_22425"/>
<gene>
    <name evidence="6" type="primary">nusB</name>
    <name evidence="8" type="ORF">CAK95_22425</name>
</gene>
<accession>A0A1W6ZW74</accession>
<keyword evidence="2 6" id="KW-0889">Transcription antitermination</keyword>
<dbReference type="PANTHER" id="PTHR11078:SF3">
    <property type="entry name" value="ANTITERMINATION NUSB DOMAIN-CONTAINING PROTEIN"/>
    <property type="match status" value="1"/>
</dbReference>
<dbReference type="RefSeq" id="WP_086089948.1">
    <property type="nucleotide sequence ID" value="NZ_CP021112.1"/>
</dbReference>
<dbReference type="Gene3D" id="1.10.940.10">
    <property type="entry name" value="NusB-like"/>
    <property type="match status" value="1"/>
</dbReference>
<dbReference type="GO" id="GO:0006353">
    <property type="term" value="P:DNA-templated transcription termination"/>
    <property type="evidence" value="ECO:0007669"/>
    <property type="project" value="UniProtKB-UniRule"/>
</dbReference>
<organism evidence="8 9">
    <name type="scientific">Pseudorhodoplanes sinuspersici</name>
    <dbReference type="NCBI Taxonomy" id="1235591"/>
    <lineage>
        <taxon>Bacteria</taxon>
        <taxon>Pseudomonadati</taxon>
        <taxon>Pseudomonadota</taxon>
        <taxon>Alphaproteobacteria</taxon>
        <taxon>Hyphomicrobiales</taxon>
        <taxon>Pseudorhodoplanes</taxon>
    </lineage>
</organism>
<proteinExistence type="inferred from homology"/>
<keyword evidence="3 6" id="KW-0694">RNA-binding</keyword>
<dbReference type="GO" id="GO:0031564">
    <property type="term" value="P:transcription antitermination"/>
    <property type="evidence" value="ECO:0007669"/>
    <property type="project" value="UniProtKB-KW"/>
</dbReference>
<dbReference type="SUPFAM" id="SSF48013">
    <property type="entry name" value="NusB-like"/>
    <property type="match status" value="1"/>
</dbReference>
<dbReference type="PANTHER" id="PTHR11078">
    <property type="entry name" value="N UTILIZATION SUBSTANCE PROTEIN B-RELATED"/>
    <property type="match status" value="1"/>
</dbReference>
<dbReference type="Proteomes" id="UP000194137">
    <property type="component" value="Chromosome"/>
</dbReference>
<dbReference type="HAMAP" id="MF_00073">
    <property type="entry name" value="NusB"/>
    <property type="match status" value="1"/>
</dbReference>
<keyword evidence="5 6" id="KW-0804">Transcription</keyword>
<dbReference type="KEGG" id="psin:CAK95_22425"/>
<protein>
    <recommendedName>
        <fullName evidence="6">Transcription antitermination protein NusB</fullName>
    </recommendedName>
    <alternativeName>
        <fullName evidence="6">Antitermination factor NusB</fullName>
    </alternativeName>
</protein>
<evidence type="ECO:0000313" key="9">
    <source>
        <dbReference type="Proteomes" id="UP000194137"/>
    </source>
</evidence>
<comment type="similarity">
    <text evidence="1 6">Belongs to the NusB family.</text>
</comment>
<evidence type="ECO:0000313" key="8">
    <source>
        <dbReference type="EMBL" id="ARQ01556.1"/>
    </source>
</evidence>
<dbReference type="GO" id="GO:0003723">
    <property type="term" value="F:RNA binding"/>
    <property type="evidence" value="ECO:0007669"/>
    <property type="project" value="UniProtKB-UniRule"/>
</dbReference>
<dbReference type="InterPro" id="IPR006027">
    <property type="entry name" value="NusB_RsmB_TIM44"/>
</dbReference>
<keyword evidence="9" id="KW-1185">Reference proteome</keyword>
<feature type="region of interest" description="Disordered" evidence="7">
    <location>
        <begin position="1"/>
        <end position="25"/>
    </location>
</feature>
<evidence type="ECO:0000256" key="7">
    <source>
        <dbReference type="SAM" id="MobiDB-lite"/>
    </source>
</evidence>
<name>A0A1W6ZW74_9HYPH</name>
<evidence type="ECO:0000256" key="5">
    <source>
        <dbReference type="ARBA" id="ARBA00023163"/>
    </source>
</evidence>
<keyword evidence="4 6" id="KW-0805">Transcription regulation</keyword>
<dbReference type="GO" id="GO:0005829">
    <property type="term" value="C:cytosol"/>
    <property type="evidence" value="ECO:0007669"/>
    <property type="project" value="TreeGrafter"/>
</dbReference>
<dbReference type="NCBIfam" id="TIGR01951">
    <property type="entry name" value="nusB"/>
    <property type="match status" value="1"/>
</dbReference>
<comment type="function">
    <text evidence="6">Involved in transcription antitermination. Required for transcription of ribosomal RNA (rRNA) genes. Binds specifically to the boxA antiterminator sequence of the ribosomal RNA (rrn) operons.</text>
</comment>
<dbReference type="EMBL" id="CP021112">
    <property type="protein sequence ID" value="ARQ01556.1"/>
    <property type="molecule type" value="Genomic_DNA"/>
</dbReference>
<dbReference type="InterPro" id="IPR011605">
    <property type="entry name" value="NusB_fam"/>
</dbReference>
<feature type="compositionally biased region" description="Basic and acidic residues" evidence="7">
    <location>
        <begin position="12"/>
        <end position="22"/>
    </location>
</feature>
<dbReference type="Pfam" id="PF01029">
    <property type="entry name" value="NusB"/>
    <property type="match status" value="1"/>
</dbReference>
<sequence length="174" mass="19282">MNSAPKGGQPTERQKAQTDDRKANRRGAARLAAVQALYQMDIAGTDLNDILAEFESHWLGGEVEGDKYLPAEAAFFRDIVRGVVADQRNLDPAIDQALSKGWPLKRVEALVRAVLRAGAFELTNRKDIPVRVIVSEYVDVANAFVDRDETGMVNAVLDMLARNMRAEDFDPARK</sequence>
<dbReference type="OrthoDB" id="9797817at2"/>